<evidence type="ECO:0000256" key="1">
    <source>
        <dbReference type="SAM" id="MobiDB-lite"/>
    </source>
</evidence>
<feature type="non-terminal residue" evidence="2">
    <location>
        <position position="126"/>
    </location>
</feature>
<feature type="region of interest" description="Disordered" evidence="1">
    <location>
        <begin position="1"/>
        <end position="31"/>
    </location>
</feature>
<keyword evidence="3" id="KW-1185">Reference proteome</keyword>
<name>A0A843XEB3_COLES</name>
<evidence type="ECO:0000313" key="3">
    <source>
        <dbReference type="Proteomes" id="UP000652761"/>
    </source>
</evidence>
<gene>
    <name evidence="2" type="ORF">Taro_050796</name>
</gene>
<dbReference type="Proteomes" id="UP000652761">
    <property type="component" value="Unassembled WGS sequence"/>
</dbReference>
<protein>
    <submittedName>
        <fullName evidence="2">Uncharacterized protein</fullName>
    </submittedName>
</protein>
<comment type="caution">
    <text evidence="2">The sequence shown here is derived from an EMBL/GenBank/DDBJ whole genome shotgun (WGS) entry which is preliminary data.</text>
</comment>
<evidence type="ECO:0000313" key="2">
    <source>
        <dbReference type="EMBL" id="MQM17818.1"/>
    </source>
</evidence>
<organism evidence="2 3">
    <name type="scientific">Colocasia esculenta</name>
    <name type="common">Wild taro</name>
    <name type="synonym">Arum esculentum</name>
    <dbReference type="NCBI Taxonomy" id="4460"/>
    <lineage>
        <taxon>Eukaryota</taxon>
        <taxon>Viridiplantae</taxon>
        <taxon>Streptophyta</taxon>
        <taxon>Embryophyta</taxon>
        <taxon>Tracheophyta</taxon>
        <taxon>Spermatophyta</taxon>
        <taxon>Magnoliopsida</taxon>
        <taxon>Liliopsida</taxon>
        <taxon>Araceae</taxon>
        <taxon>Aroideae</taxon>
        <taxon>Colocasieae</taxon>
        <taxon>Colocasia</taxon>
    </lineage>
</organism>
<dbReference type="AlphaFoldDB" id="A0A843XEB3"/>
<feature type="compositionally biased region" description="Low complexity" evidence="1">
    <location>
        <begin position="8"/>
        <end position="17"/>
    </location>
</feature>
<reference evidence="2" key="1">
    <citation type="submission" date="2017-07" db="EMBL/GenBank/DDBJ databases">
        <title>Taro Niue Genome Assembly and Annotation.</title>
        <authorList>
            <person name="Atibalentja N."/>
            <person name="Keating K."/>
            <person name="Fields C.J."/>
        </authorList>
    </citation>
    <scope>NUCLEOTIDE SEQUENCE</scope>
    <source>
        <strain evidence="2">Niue_2</strain>
        <tissue evidence="2">Leaf</tissue>
    </source>
</reference>
<sequence length="126" mass="13287">FAKPQNPRRAAIASSRDPSSRRRASWSSASSGFAVAVSKGVYSCRRGSVATSEEEEEEEVSSSACSSIVCSSSCISDPPRSFTLVAEVQADPLLLLALVVCCVELKRKVSGVPFDSVIDTLISALS</sequence>
<dbReference type="EMBL" id="NMUH01007784">
    <property type="protein sequence ID" value="MQM17818.1"/>
    <property type="molecule type" value="Genomic_DNA"/>
</dbReference>
<accession>A0A843XEB3</accession>
<proteinExistence type="predicted"/>